<dbReference type="EMBL" id="QFCR01000003">
    <property type="protein sequence ID" value="TNK90907.1"/>
    <property type="molecule type" value="Genomic_DNA"/>
</dbReference>
<reference evidence="1 2" key="1">
    <citation type="submission" date="2018-05" db="EMBL/GenBank/DDBJ databases">
        <title>Lactobacillus sanfranciscensis Ah4 draft denome sequence.</title>
        <authorList>
            <person name="Zhang G."/>
        </authorList>
    </citation>
    <scope>NUCLEOTIDE SEQUENCE [LARGE SCALE GENOMIC DNA]</scope>
    <source>
        <strain evidence="1 2">Ah4</strain>
    </source>
</reference>
<evidence type="ECO:0000313" key="1">
    <source>
        <dbReference type="EMBL" id="TNK90907.1"/>
    </source>
</evidence>
<protein>
    <submittedName>
        <fullName evidence="1">Uncharacterized protein</fullName>
    </submittedName>
</protein>
<accession>A0A5C4TK04</accession>
<dbReference type="RefSeq" id="WP_139555270.1">
    <property type="nucleotide sequence ID" value="NZ_JARBEV010000003.1"/>
</dbReference>
<comment type="caution">
    <text evidence="1">The sequence shown here is derived from an EMBL/GenBank/DDBJ whole genome shotgun (WGS) entry which is preliminary data.</text>
</comment>
<dbReference type="AlphaFoldDB" id="A0A5C4TK04"/>
<organism evidence="1 2">
    <name type="scientific">Fructilactobacillus sanfranciscensis</name>
    <name type="common">Lactobacillus sanfranciscensis</name>
    <dbReference type="NCBI Taxonomy" id="1625"/>
    <lineage>
        <taxon>Bacteria</taxon>
        <taxon>Bacillati</taxon>
        <taxon>Bacillota</taxon>
        <taxon>Bacilli</taxon>
        <taxon>Lactobacillales</taxon>
        <taxon>Lactobacillaceae</taxon>
        <taxon>Fructilactobacillus</taxon>
    </lineage>
</organism>
<dbReference type="Proteomes" id="UP000313312">
    <property type="component" value="Unassembled WGS sequence"/>
</dbReference>
<proteinExistence type="predicted"/>
<name>A0A5C4TK04_FRUSA</name>
<sequence length="116" mass="13069">MTKSKIDLNKLIRFSFLTPNGIKKNEDQTPAIEVGILPNGLLKTKVQERDLIVVIDNKSNDLKLAVVQHSKNITAYPEKIENKVIYKPDNNDSLMKAVRRIALADGRLKPFTGENI</sequence>
<gene>
    <name evidence="1" type="ORF">DID87_02050</name>
</gene>
<evidence type="ECO:0000313" key="2">
    <source>
        <dbReference type="Proteomes" id="UP000313312"/>
    </source>
</evidence>